<protein>
    <recommendedName>
        <fullName evidence="3">Expp1 protein</fullName>
    </recommendedName>
</protein>
<keyword evidence="2" id="KW-1185">Reference proteome</keyword>
<evidence type="ECO:0000313" key="2">
    <source>
        <dbReference type="Proteomes" id="UP001374584"/>
    </source>
</evidence>
<dbReference type="AlphaFoldDB" id="A0AAN9LTN7"/>
<sequence>MIMLLKMGMGEVFSMSKIRGGDLVKRMVVMAVMAMFVVDAADTNDVYSPCLDAKVQTGDGFTFGIAFSDKQIFSPDNGPQLSPCDKRLQLTNKGAQIAVFRPKVDEISLLTINRSTSDPGTNGYMVAFAGKKYAARSLPIMFVDNTHTITSLSLVLEFQEGILQNLFWKSFGCDACPSGSSCLNQQDCAVPNTECQKNEGNICNIGIQLTFSGTDKNLDALNSWYEVKNLRQYSLYGLFSDLRDSIIGPYEKFF</sequence>
<reference evidence="1 2" key="1">
    <citation type="submission" date="2024-01" db="EMBL/GenBank/DDBJ databases">
        <title>The genomes of 5 underutilized Papilionoideae crops provide insights into root nodulation and disease resistanc.</title>
        <authorList>
            <person name="Jiang F."/>
        </authorList>
    </citation>
    <scope>NUCLEOTIDE SEQUENCE [LARGE SCALE GENOMIC DNA]</scope>
    <source>
        <strain evidence="1">JINMINGXINNONG_FW02</strain>
        <tissue evidence="1">Leaves</tissue>
    </source>
</reference>
<dbReference type="PANTHER" id="PTHR21454:SF44">
    <property type="entry name" value="EXPP1 PROTEIN"/>
    <property type="match status" value="1"/>
</dbReference>
<dbReference type="GO" id="GO:0005829">
    <property type="term" value="C:cytosol"/>
    <property type="evidence" value="ECO:0007669"/>
    <property type="project" value="TreeGrafter"/>
</dbReference>
<dbReference type="GO" id="GO:0017183">
    <property type="term" value="P:protein histidyl modification to diphthamide"/>
    <property type="evidence" value="ECO:0007669"/>
    <property type="project" value="InterPro"/>
</dbReference>
<evidence type="ECO:0000313" key="1">
    <source>
        <dbReference type="EMBL" id="KAK7341546.1"/>
    </source>
</evidence>
<dbReference type="InterPro" id="IPR044248">
    <property type="entry name" value="DPH3/4-like"/>
</dbReference>
<name>A0AAN9LTN7_PHACN</name>
<organism evidence="1 2">
    <name type="scientific">Phaseolus coccineus</name>
    <name type="common">Scarlet runner bean</name>
    <name type="synonym">Phaseolus multiflorus</name>
    <dbReference type="NCBI Taxonomy" id="3886"/>
    <lineage>
        <taxon>Eukaryota</taxon>
        <taxon>Viridiplantae</taxon>
        <taxon>Streptophyta</taxon>
        <taxon>Embryophyta</taxon>
        <taxon>Tracheophyta</taxon>
        <taxon>Spermatophyta</taxon>
        <taxon>Magnoliopsida</taxon>
        <taxon>eudicotyledons</taxon>
        <taxon>Gunneridae</taxon>
        <taxon>Pentapetalae</taxon>
        <taxon>rosids</taxon>
        <taxon>fabids</taxon>
        <taxon>Fabales</taxon>
        <taxon>Fabaceae</taxon>
        <taxon>Papilionoideae</taxon>
        <taxon>50 kb inversion clade</taxon>
        <taxon>NPAAA clade</taxon>
        <taxon>indigoferoid/millettioid clade</taxon>
        <taxon>Phaseoleae</taxon>
        <taxon>Phaseolus</taxon>
    </lineage>
</organism>
<evidence type="ECO:0008006" key="3">
    <source>
        <dbReference type="Google" id="ProtNLM"/>
    </source>
</evidence>
<dbReference type="Proteomes" id="UP001374584">
    <property type="component" value="Unassembled WGS sequence"/>
</dbReference>
<accession>A0AAN9LTN7</accession>
<dbReference type="PANTHER" id="PTHR21454">
    <property type="entry name" value="DPH3 HOMOLOG-RELATED"/>
    <property type="match status" value="1"/>
</dbReference>
<comment type="caution">
    <text evidence="1">The sequence shown here is derived from an EMBL/GenBank/DDBJ whole genome shotgun (WGS) entry which is preliminary data.</text>
</comment>
<proteinExistence type="predicted"/>
<dbReference type="EMBL" id="JAYMYR010000009">
    <property type="protein sequence ID" value="KAK7341546.1"/>
    <property type="molecule type" value="Genomic_DNA"/>
</dbReference>
<gene>
    <name evidence="1" type="ORF">VNO80_24479</name>
</gene>
<dbReference type="GO" id="GO:0046872">
    <property type="term" value="F:metal ion binding"/>
    <property type="evidence" value="ECO:0007669"/>
    <property type="project" value="InterPro"/>
</dbReference>